<organism evidence="2 3">
    <name type="scientific">Candidatus Flavonifractor merdigallinarum</name>
    <dbReference type="NCBI Taxonomy" id="2838589"/>
    <lineage>
        <taxon>Bacteria</taxon>
        <taxon>Bacillati</taxon>
        <taxon>Bacillota</taxon>
        <taxon>Clostridia</taxon>
        <taxon>Eubacteriales</taxon>
        <taxon>Oscillospiraceae</taxon>
        <taxon>Flavonifractor</taxon>
    </lineage>
</organism>
<comment type="caution">
    <text evidence="2">The sequence shown here is derived from an EMBL/GenBank/DDBJ whole genome shotgun (WGS) entry which is preliminary data.</text>
</comment>
<feature type="chain" id="PRO_5039718797" evidence="1">
    <location>
        <begin position="29"/>
        <end position="145"/>
    </location>
</feature>
<feature type="signal peptide" evidence="1">
    <location>
        <begin position="1"/>
        <end position="28"/>
    </location>
</feature>
<keyword evidence="1" id="KW-0732">Signal</keyword>
<proteinExistence type="predicted"/>
<dbReference type="Proteomes" id="UP000823868">
    <property type="component" value="Unassembled WGS sequence"/>
</dbReference>
<sequence length="145" mass="15835">MRKLHFGKTLLLIALSATLLCSSLPVYAASYETAHDATQIDPRYAGLDETFCQLSIGSSGKATCYGDAKIEDGYEAELTLTLLRSTNGRNWSEVASWSGNGSHTISKDYYVVKGYKYQAKLTVKVYNNAGKYVATYSAASDIVSY</sequence>
<evidence type="ECO:0000313" key="2">
    <source>
        <dbReference type="EMBL" id="HIY20812.1"/>
    </source>
</evidence>
<accession>A0A9D1Y7L4</accession>
<evidence type="ECO:0000313" key="3">
    <source>
        <dbReference type="Proteomes" id="UP000823868"/>
    </source>
</evidence>
<gene>
    <name evidence="2" type="ORF">H9841_02790</name>
</gene>
<dbReference type="AlphaFoldDB" id="A0A9D1Y7L4"/>
<protein>
    <submittedName>
        <fullName evidence="2">Uncharacterized protein</fullName>
    </submittedName>
</protein>
<reference evidence="2" key="1">
    <citation type="journal article" date="2021" name="PeerJ">
        <title>Extensive microbial diversity within the chicken gut microbiome revealed by metagenomics and culture.</title>
        <authorList>
            <person name="Gilroy R."/>
            <person name="Ravi A."/>
            <person name="Getino M."/>
            <person name="Pursley I."/>
            <person name="Horton D.L."/>
            <person name="Alikhan N.F."/>
            <person name="Baker D."/>
            <person name="Gharbi K."/>
            <person name="Hall N."/>
            <person name="Watson M."/>
            <person name="Adriaenssens E.M."/>
            <person name="Foster-Nyarko E."/>
            <person name="Jarju S."/>
            <person name="Secka A."/>
            <person name="Antonio M."/>
            <person name="Oren A."/>
            <person name="Chaudhuri R.R."/>
            <person name="La Ragione R."/>
            <person name="Hildebrand F."/>
            <person name="Pallen M.J."/>
        </authorList>
    </citation>
    <scope>NUCLEOTIDE SEQUENCE</scope>
    <source>
        <strain evidence="2">ChiBcec16_6824</strain>
    </source>
</reference>
<dbReference type="EMBL" id="DXDX01000054">
    <property type="protein sequence ID" value="HIY20812.1"/>
    <property type="molecule type" value="Genomic_DNA"/>
</dbReference>
<name>A0A9D1Y7L4_9FIRM</name>
<evidence type="ECO:0000256" key="1">
    <source>
        <dbReference type="SAM" id="SignalP"/>
    </source>
</evidence>
<reference evidence="2" key="2">
    <citation type="submission" date="2021-04" db="EMBL/GenBank/DDBJ databases">
        <authorList>
            <person name="Gilroy R."/>
        </authorList>
    </citation>
    <scope>NUCLEOTIDE SEQUENCE</scope>
    <source>
        <strain evidence="2">ChiBcec16_6824</strain>
    </source>
</reference>